<protein>
    <recommendedName>
        <fullName evidence="4">DUF4386 family protein</fullName>
    </recommendedName>
</protein>
<proteinExistence type="predicted"/>
<keyword evidence="1" id="KW-0472">Membrane</keyword>
<sequence>MKSSAHKMWAGVLGAIGAFALFLGDQGLYFAPVSGADFQAHLRDIVVAAPTGRVLLGAGIGPMCTLLLLFGFWHVYLNIRDRQSRLAAAVAVVMALVYLYGGSYHVFWAAKALTMKAVDSGVAATPALTQLYEQVRDFGRQIYLVAEISAYLSLMALLVLIALGRTAYPRWVALLTPAVPILLIQTFATSIPAPLGSIVVGGSINLAFFLFFVVSIITTRQVATASQGSPAMATKPAA</sequence>
<gene>
    <name evidence="2" type="ORF">EZM97_21300</name>
</gene>
<dbReference type="EMBL" id="SJTG01000003">
    <property type="protein sequence ID" value="TCI08795.1"/>
    <property type="molecule type" value="Genomic_DNA"/>
</dbReference>
<feature type="transmembrane region" description="Helical" evidence="1">
    <location>
        <begin position="86"/>
        <end position="107"/>
    </location>
</feature>
<evidence type="ECO:0000313" key="2">
    <source>
        <dbReference type="EMBL" id="TCI08795.1"/>
    </source>
</evidence>
<feature type="transmembrane region" description="Helical" evidence="1">
    <location>
        <begin position="197"/>
        <end position="217"/>
    </location>
</feature>
<keyword evidence="1" id="KW-1133">Transmembrane helix</keyword>
<dbReference type="RefSeq" id="WP_131410565.1">
    <property type="nucleotide sequence ID" value="NZ_SJTG01000003.1"/>
</dbReference>
<keyword evidence="1" id="KW-0812">Transmembrane</keyword>
<organism evidence="2 3">
    <name type="scientific">Dyella soli</name>
    <dbReference type="NCBI Taxonomy" id="522319"/>
    <lineage>
        <taxon>Bacteria</taxon>
        <taxon>Pseudomonadati</taxon>
        <taxon>Pseudomonadota</taxon>
        <taxon>Gammaproteobacteria</taxon>
        <taxon>Lysobacterales</taxon>
        <taxon>Rhodanobacteraceae</taxon>
        <taxon>Dyella</taxon>
    </lineage>
</organism>
<dbReference type="Pfam" id="PF20599">
    <property type="entry name" value="DUF6796"/>
    <property type="match status" value="1"/>
</dbReference>
<reference evidence="2 3" key="1">
    <citation type="submission" date="2019-02" db="EMBL/GenBank/DDBJ databases">
        <title>Dyella amyloliquefaciens sp. nov., isolated from forest soil.</title>
        <authorList>
            <person name="Gao Z.-H."/>
            <person name="Qiu L.-H."/>
        </authorList>
    </citation>
    <scope>NUCLEOTIDE SEQUENCE [LARGE SCALE GENOMIC DNA]</scope>
    <source>
        <strain evidence="2 3">KACC 12747</strain>
    </source>
</reference>
<evidence type="ECO:0000256" key="1">
    <source>
        <dbReference type="SAM" id="Phobius"/>
    </source>
</evidence>
<comment type="caution">
    <text evidence="2">The sequence shown here is derived from an EMBL/GenBank/DDBJ whole genome shotgun (WGS) entry which is preliminary data.</text>
</comment>
<feature type="transmembrane region" description="Helical" evidence="1">
    <location>
        <begin position="142"/>
        <end position="164"/>
    </location>
</feature>
<dbReference type="InterPro" id="IPR046475">
    <property type="entry name" value="DUF6796"/>
</dbReference>
<accession>A0A4R0YQQ2</accession>
<dbReference type="Proteomes" id="UP000291822">
    <property type="component" value="Unassembled WGS sequence"/>
</dbReference>
<feature type="transmembrane region" description="Helical" evidence="1">
    <location>
        <begin position="171"/>
        <end position="191"/>
    </location>
</feature>
<feature type="transmembrane region" description="Helical" evidence="1">
    <location>
        <begin position="59"/>
        <end position="79"/>
    </location>
</feature>
<name>A0A4R0YQQ2_9GAMM</name>
<evidence type="ECO:0008006" key="4">
    <source>
        <dbReference type="Google" id="ProtNLM"/>
    </source>
</evidence>
<evidence type="ECO:0000313" key="3">
    <source>
        <dbReference type="Proteomes" id="UP000291822"/>
    </source>
</evidence>
<keyword evidence="3" id="KW-1185">Reference proteome</keyword>
<dbReference type="AlphaFoldDB" id="A0A4R0YQQ2"/>